<feature type="transmembrane region" description="Helical" evidence="1">
    <location>
        <begin position="65"/>
        <end position="87"/>
    </location>
</feature>
<reference evidence="2 3" key="1">
    <citation type="submission" date="2024-07" db="EMBL/GenBank/DDBJ databases">
        <authorList>
            <person name="Akdeniz Z."/>
        </authorList>
    </citation>
    <scope>NUCLEOTIDE SEQUENCE [LARGE SCALE GENOMIC DNA]</scope>
</reference>
<gene>
    <name evidence="2" type="ORF">HINF_LOCUS1316</name>
</gene>
<keyword evidence="1" id="KW-0472">Membrane</keyword>
<keyword evidence="3" id="KW-1185">Reference proteome</keyword>
<accession>A0ABP1GJI2</accession>
<keyword evidence="1" id="KW-1133">Transmembrane helix</keyword>
<dbReference type="Proteomes" id="UP001642409">
    <property type="component" value="Unassembled WGS sequence"/>
</dbReference>
<protein>
    <submittedName>
        <fullName evidence="2">Hypothetical_protein</fullName>
    </submittedName>
</protein>
<sequence length="224" mass="25755">MRCWILAEEQLLGFSMHRYRNGEHKYVILLRTRAISLRPKYLMIELTHQNISQINCSDNNKCICWFGGRAVLSIILGFLLSHFPMYFKQIYRQQFDSHYKCEAGVRLQTRQRKQCAAFVQIIRSSGIMKVCYHLAFGVGPVLRFDSCSRNIRNNIDRIRVKISAVGCITAGPLTRVEADAPQNTLVFIDDFTLVISLIVASIQNMRNRIVIAVGLALDYVHNNE</sequence>
<proteinExistence type="predicted"/>
<evidence type="ECO:0000256" key="1">
    <source>
        <dbReference type="SAM" id="Phobius"/>
    </source>
</evidence>
<dbReference type="EMBL" id="CAXDID020000002">
    <property type="protein sequence ID" value="CAL5971376.1"/>
    <property type="molecule type" value="Genomic_DNA"/>
</dbReference>
<comment type="caution">
    <text evidence="2">The sequence shown here is derived from an EMBL/GenBank/DDBJ whole genome shotgun (WGS) entry which is preliminary data.</text>
</comment>
<evidence type="ECO:0000313" key="3">
    <source>
        <dbReference type="Proteomes" id="UP001642409"/>
    </source>
</evidence>
<organism evidence="2 3">
    <name type="scientific">Hexamita inflata</name>
    <dbReference type="NCBI Taxonomy" id="28002"/>
    <lineage>
        <taxon>Eukaryota</taxon>
        <taxon>Metamonada</taxon>
        <taxon>Diplomonadida</taxon>
        <taxon>Hexamitidae</taxon>
        <taxon>Hexamitinae</taxon>
        <taxon>Hexamita</taxon>
    </lineage>
</organism>
<evidence type="ECO:0000313" key="2">
    <source>
        <dbReference type="EMBL" id="CAL5971376.1"/>
    </source>
</evidence>
<name>A0ABP1GJI2_9EUKA</name>
<keyword evidence="1" id="KW-0812">Transmembrane</keyword>